<dbReference type="Gene3D" id="4.10.240.10">
    <property type="entry name" value="Zn(2)-C6 fungal-type DNA-binding domain"/>
    <property type="match status" value="1"/>
</dbReference>
<dbReference type="PANTHER" id="PTHR47657:SF12">
    <property type="entry name" value="ZN(II)2CYS6 TRANSCRIPTION FACTOR (EUROFUNG)"/>
    <property type="match status" value="1"/>
</dbReference>
<dbReference type="PROSITE" id="PS50048">
    <property type="entry name" value="ZN2_CY6_FUNGAL_2"/>
    <property type="match status" value="1"/>
</dbReference>
<dbReference type="Proteomes" id="UP000326924">
    <property type="component" value="Unassembled WGS sequence"/>
</dbReference>
<reference evidence="3 4" key="1">
    <citation type="submission" date="2019-09" db="EMBL/GenBank/DDBJ databases">
        <title>Draft genome of the ectomycorrhizal ascomycete Sphaerosporella brunnea.</title>
        <authorList>
            <consortium name="DOE Joint Genome Institute"/>
            <person name="Benucci G.M."/>
            <person name="Marozzi G."/>
            <person name="Antonielli L."/>
            <person name="Sanchez S."/>
            <person name="Marco P."/>
            <person name="Wang X."/>
            <person name="Falini L.B."/>
            <person name="Barry K."/>
            <person name="Haridas S."/>
            <person name="Lipzen A."/>
            <person name="Labutti K."/>
            <person name="Grigoriev I.V."/>
            <person name="Murat C."/>
            <person name="Martin F."/>
            <person name="Albertini E."/>
            <person name="Donnini D."/>
            <person name="Bonito G."/>
        </authorList>
    </citation>
    <scope>NUCLEOTIDE SEQUENCE [LARGE SCALE GENOMIC DNA]</scope>
    <source>
        <strain evidence="3 4">Sb_GMNB300</strain>
    </source>
</reference>
<dbReference type="PROSITE" id="PS00463">
    <property type="entry name" value="ZN2_CY6_FUNGAL_1"/>
    <property type="match status" value="1"/>
</dbReference>
<dbReference type="SUPFAM" id="SSF57701">
    <property type="entry name" value="Zn2/Cys6 DNA-binding domain"/>
    <property type="match status" value="1"/>
</dbReference>
<keyword evidence="1" id="KW-0539">Nucleus</keyword>
<dbReference type="GO" id="GO:0008270">
    <property type="term" value="F:zinc ion binding"/>
    <property type="evidence" value="ECO:0007669"/>
    <property type="project" value="InterPro"/>
</dbReference>
<evidence type="ECO:0000313" key="4">
    <source>
        <dbReference type="Proteomes" id="UP000326924"/>
    </source>
</evidence>
<dbReference type="SMART" id="SM00066">
    <property type="entry name" value="GAL4"/>
    <property type="match status" value="1"/>
</dbReference>
<feature type="non-terminal residue" evidence="3">
    <location>
        <position position="128"/>
    </location>
</feature>
<dbReference type="CDD" id="cd00067">
    <property type="entry name" value="GAL4"/>
    <property type="match status" value="1"/>
</dbReference>
<evidence type="ECO:0000259" key="2">
    <source>
        <dbReference type="PROSITE" id="PS50048"/>
    </source>
</evidence>
<dbReference type="OrthoDB" id="1924260at2759"/>
<dbReference type="AlphaFoldDB" id="A0A5J5EIY1"/>
<sequence length="128" mass="14846">RRSHTKSRKGCKTCKRRHIRCDETVPQCRNCTKHNVRCDYMDRDVVEGNPDLNMTPQVLQELERWRETGVYPFPNLGLELHPSPSLYSQTDLRLIHHISSIASQMQAVEPSNSAIWTKRVPMYVAVSI</sequence>
<protein>
    <recommendedName>
        <fullName evidence="2">Zn(2)-C6 fungal-type domain-containing protein</fullName>
    </recommendedName>
</protein>
<proteinExistence type="predicted"/>
<organism evidence="3 4">
    <name type="scientific">Sphaerosporella brunnea</name>
    <dbReference type="NCBI Taxonomy" id="1250544"/>
    <lineage>
        <taxon>Eukaryota</taxon>
        <taxon>Fungi</taxon>
        <taxon>Dikarya</taxon>
        <taxon>Ascomycota</taxon>
        <taxon>Pezizomycotina</taxon>
        <taxon>Pezizomycetes</taxon>
        <taxon>Pezizales</taxon>
        <taxon>Pyronemataceae</taxon>
        <taxon>Sphaerosporella</taxon>
    </lineage>
</organism>
<feature type="non-terminal residue" evidence="3">
    <location>
        <position position="1"/>
    </location>
</feature>
<name>A0A5J5EIY1_9PEZI</name>
<keyword evidence="4" id="KW-1185">Reference proteome</keyword>
<evidence type="ECO:0000256" key="1">
    <source>
        <dbReference type="ARBA" id="ARBA00023242"/>
    </source>
</evidence>
<comment type="caution">
    <text evidence="3">The sequence shown here is derived from an EMBL/GenBank/DDBJ whole genome shotgun (WGS) entry which is preliminary data.</text>
</comment>
<dbReference type="Pfam" id="PF00172">
    <property type="entry name" value="Zn_clus"/>
    <property type="match status" value="1"/>
</dbReference>
<dbReference type="InParanoid" id="A0A5J5EIY1"/>
<dbReference type="InterPro" id="IPR036864">
    <property type="entry name" value="Zn2-C6_fun-type_DNA-bd_sf"/>
</dbReference>
<feature type="domain" description="Zn(2)-C6 fungal-type" evidence="2">
    <location>
        <begin position="10"/>
        <end position="40"/>
    </location>
</feature>
<evidence type="ECO:0000313" key="3">
    <source>
        <dbReference type="EMBL" id="KAA8895047.1"/>
    </source>
</evidence>
<dbReference type="InterPro" id="IPR052400">
    <property type="entry name" value="Zn2-C6_fungal_TF"/>
</dbReference>
<dbReference type="InterPro" id="IPR001138">
    <property type="entry name" value="Zn2Cys6_DnaBD"/>
</dbReference>
<gene>
    <name evidence="3" type="ORF">FN846DRAFT_767616</name>
</gene>
<dbReference type="EMBL" id="VXIS01000292">
    <property type="protein sequence ID" value="KAA8895047.1"/>
    <property type="molecule type" value="Genomic_DNA"/>
</dbReference>
<dbReference type="PANTHER" id="PTHR47657">
    <property type="entry name" value="STEROL REGULATORY ELEMENT-BINDING PROTEIN ECM22"/>
    <property type="match status" value="1"/>
</dbReference>
<accession>A0A5J5EIY1</accession>
<dbReference type="GO" id="GO:0000981">
    <property type="term" value="F:DNA-binding transcription factor activity, RNA polymerase II-specific"/>
    <property type="evidence" value="ECO:0007669"/>
    <property type="project" value="InterPro"/>
</dbReference>